<evidence type="ECO:0000313" key="3">
    <source>
        <dbReference type="Proteomes" id="UP000002817"/>
    </source>
</evidence>
<organism evidence="2 3">
    <name type="scientific">Vibrio orientalis CIP 102891 = ATCC 33934</name>
    <dbReference type="NCBI Taxonomy" id="675816"/>
    <lineage>
        <taxon>Bacteria</taxon>
        <taxon>Pseudomonadati</taxon>
        <taxon>Pseudomonadota</taxon>
        <taxon>Gammaproteobacteria</taxon>
        <taxon>Vibrionales</taxon>
        <taxon>Vibrionaceae</taxon>
        <taxon>Vibrio</taxon>
        <taxon>Vibrio oreintalis group</taxon>
    </lineage>
</organism>
<evidence type="ECO:0000313" key="4">
    <source>
        <dbReference type="Proteomes" id="UP000003515"/>
    </source>
</evidence>
<reference evidence="2" key="2">
    <citation type="submission" date="2011-08" db="EMBL/GenBank/DDBJ databases">
        <authorList>
            <person name="Hoffman M."/>
            <person name="Strain E.A."/>
            <person name="Brown E."/>
            <person name="Allard M.W."/>
        </authorList>
    </citation>
    <scope>NUCLEOTIDE SEQUENCE</scope>
    <source>
        <strain evidence="2">CIP 102891</strain>
    </source>
</reference>
<evidence type="ECO:0000313" key="1">
    <source>
        <dbReference type="EMBL" id="EEX92531.1"/>
    </source>
</evidence>
<dbReference type="EMBL" id="ACZV01000005">
    <property type="protein sequence ID" value="EEX92531.1"/>
    <property type="molecule type" value="Genomic_DNA"/>
</dbReference>
<dbReference type="AlphaFoldDB" id="C9QI92"/>
<proteinExistence type="predicted"/>
<keyword evidence="4" id="KW-1185">Reference proteome</keyword>
<dbReference type="EMBL" id="AFWH01000039">
    <property type="protein sequence ID" value="EGU48540.1"/>
    <property type="molecule type" value="Genomic_DNA"/>
</dbReference>
<protein>
    <submittedName>
        <fullName evidence="2">Uncharacterized protein</fullName>
    </submittedName>
</protein>
<name>C9QI92_VIBOR</name>
<dbReference type="Proteomes" id="UP000002817">
    <property type="component" value="Unassembled WGS sequence"/>
</dbReference>
<dbReference type="PATRIC" id="fig|675816.5.peg.2908"/>
<comment type="caution">
    <text evidence="2">The sequence shown here is derived from an EMBL/GenBank/DDBJ whole genome shotgun (WGS) entry which is preliminary data.</text>
</comment>
<gene>
    <name evidence="1" type="ORF">VIA_003176</name>
    <name evidence="2" type="ORF">VIOR3934_12390</name>
</gene>
<evidence type="ECO:0000313" key="2">
    <source>
        <dbReference type="EMBL" id="EGU48540.1"/>
    </source>
</evidence>
<accession>C9QI92</accession>
<reference evidence="2 3" key="3">
    <citation type="journal article" date="2012" name="Int. J. Syst. Evol. Microbiol.">
        <title>Vibrio caribbeanicus sp. nov., isolated from the marine sponge Scleritoderma cyanea.</title>
        <authorList>
            <person name="Hoffmann M."/>
            <person name="Monday S.R."/>
            <person name="Allard M.W."/>
            <person name="Strain E.A."/>
            <person name="Whittaker P."/>
            <person name="Naum M."/>
            <person name="McCarthy P.J."/>
            <person name="Lopez J.V."/>
            <person name="Fischer M."/>
            <person name="Brown E.W."/>
        </authorList>
    </citation>
    <scope>NUCLEOTIDE SEQUENCE [LARGE SCALE GENOMIC DNA]</scope>
    <source>
        <strain evidence="2">CIP 102891</strain>
        <strain evidence="3">CIP 102891 / ATCC 33934</strain>
    </source>
</reference>
<reference evidence="1 4" key="1">
    <citation type="submission" date="2009-10" db="EMBL/GenBank/DDBJ databases">
        <authorList>
            <consortium name="Los Alamos National Laboratory (LANL)"/>
            <consortium name="National Microbial Pathogen Data Resource (NMPDR)"/>
            <person name="Munk A.C."/>
            <person name="Chertkov O."/>
            <person name="Tapia R."/>
            <person name="Green L."/>
            <person name="Rogers Y."/>
            <person name="Detter J.C."/>
            <person name="Bruce D."/>
            <person name="Brettin T.S."/>
            <person name="Colwell R.R."/>
            <person name="Huq A."/>
            <person name="Grim C.J."/>
            <person name="Hasan N.A."/>
            <person name="Bartels D."/>
            <person name="Vonstein V."/>
        </authorList>
    </citation>
    <scope>NUCLEOTIDE SEQUENCE [LARGE SCALE GENOMIC DNA]</scope>
    <source>
        <strain evidence="1 4">CIP 102891</strain>
    </source>
</reference>
<sequence length="51" mass="5508">MKIHPSVHLLSTFFSAGVTASVENQITCPTTGTDELVDIEKITFSDKTIAL</sequence>
<dbReference type="RefSeq" id="WP_004414285.1">
    <property type="nucleotide sequence ID" value="NZ_ACZV01000005.1"/>
</dbReference>
<dbReference type="Proteomes" id="UP000003515">
    <property type="component" value="Unassembled WGS sequence"/>
</dbReference>